<feature type="domain" description="ABC transporter" evidence="10">
    <location>
        <begin position="1082"/>
        <end position="1323"/>
    </location>
</feature>
<feature type="transmembrane region" description="Helical" evidence="9">
    <location>
        <begin position="291"/>
        <end position="310"/>
    </location>
</feature>
<keyword evidence="6 9" id="KW-1133">Transmembrane helix</keyword>
<keyword evidence="5" id="KW-0067">ATP-binding</keyword>
<evidence type="ECO:0000259" key="10">
    <source>
        <dbReference type="PROSITE" id="PS50893"/>
    </source>
</evidence>
<feature type="transmembrane region" description="Helical" evidence="9">
    <location>
        <begin position="209"/>
        <end position="228"/>
    </location>
</feature>
<comment type="caution">
    <text evidence="11">The sequence shown here is derived from an EMBL/GenBank/DDBJ whole genome shotgun (WGS) entry which is preliminary data.</text>
</comment>
<keyword evidence="3 9" id="KW-0812">Transmembrane</keyword>
<dbReference type="GO" id="GO:0005778">
    <property type="term" value="C:peroxisomal membrane"/>
    <property type="evidence" value="ECO:0007669"/>
    <property type="project" value="TreeGrafter"/>
</dbReference>
<dbReference type="PROSITE" id="PS50893">
    <property type="entry name" value="ABC_TRANSPORTER_2"/>
    <property type="match status" value="2"/>
</dbReference>
<dbReference type="InterPro" id="IPR050835">
    <property type="entry name" value="ABC_transporter_sub-D"/>
</dbReference>
<dbReference type="GO" id="GO:0042760">
    <property type="term" value="P:very long-chain fatty acid catabolic process"/>
    <property type="evidence" value="ECO:0007669"/>
    <property type="project" value="TreeGrafter"/>
</dbReference>
<dbReference type="PROSITE" id="PS00211">
    <property type="entry name" value="ABC_TRANSPORTER_1"/>
    <property type="match status" value="2"/>
</dbReference>
<dbReference type="SUPFAM" id="SSF52540">
    <property type="entry name" value="P-loop containing nucleoside triphosphate hydrolases"/>
    <property type="match status" value="2"/>
</dbReference>
<comment type="similarity">
    <text evidence="1">Belongs to the ABC transporter superfamily. ABCD family. Peroxisomal fatty acyl CoA transporter (TC 3.A.1.203) subfamily.</text>
</comment>
<keyword evidence="7 9" id="KW-0472">Membrane</keyword>
<dbReference type="InterPro" id="IPR003593">
    <property type="entry name" value="AAA+_ATPase"/>
</dbReference>
<organism evidence="11 12">
    <name type="scientific">Prototheca wickerhamii</name>
    <dbReference type="NCBI Taxonomy" id="3111"/>
    <lineage>
        <taxon>Eukaryota</taxon>
        <taxon>Viridiplantae</taxon>
        <taxon>Chlorophyta</taxon>
        <taxon>core chlorophytes</taxon>
        <taxon>Trebouxiophyceae</taxon>
        <taxon>Chlorellales</taxon>
        <taxon>Chlorellaceae</taxon>
        <taxon>Prototheca</taxon>
    </lineage>
</organism>
<dbReference type="GO" id="GO:0005524">
    <property type="term" value="F:ATP binding"/>
    <property type="evidence" value="ECO:0007669"/>
    <property type="project" value="UniProtKB-KW"/>
</dbReference>
<dbReference type="PANTHER" id="PTHR11384">
    <property type="entry name" value="ATP-BINDING CASSETTE, SUB-FAMILY D MEMBER"/>
    <property type="match status" value="1"/>
</dbReference>
<protein>
    <recommendedName>
        <fullName evidence="10">ABC transporter domain-containing protein</fullName>
    </recommendedName>
</protein>
<evidence type="ECO:0000256" key="7">
    <source>
        <dbReference type="ARBA" id="ARBA00023136"/>
    </source>
</evidence>
<feature type="compositionally biased region" description="Low complexity" evidence="8">
    <location>
        <begin position="380"/>
        <end position="397"/>
    </location>
</feature>
<reference evidence="11" key="1">
    <citation type="submission" date="2021-01" db="EMBL/GenBank/DDBJ databases">
        <authorList>
            <person name="Eckstrom K.M.E."/>
        </authorList>
    </citation>
    <scope>NUCLEOTIDE SEQUENCE</scope>
    <source>
        <strain evidence="11">UVCC 0001</strain>
    </source>
</reference>
<dbReference type="CDD" id="cd03223">
    <property type="entry name" value="ABCD_peroxisomal_ALDP"/>
    <property type="match status" value="2"/>
</dbReference>
<dbReference type="Gene3D" id="3.40.50.300">
    <property type="entry name" value="P-loop containing nucleotide triphosphate hydrolases"/>
    <property type="match status" value="2"/>
</dbReference>
<dbReference type="GO" id="GO:0016887">
    <property type="term" value="F:ATP hydrolysis activity"/>
    <property type="evidence" value="ECO:0007669"/>
    <property type="project" value="InterPro"/>
</dbReference>
<dbReference type="SUPFAM" id="SSF90123">
    <property type="entry name" value="ABC transporter transmembrane region"/>
    <property type="match status" value="2"/>
</dbReference>
<dbReference type="GO" id="GO:0006635">
    <property type="term" value="P:fatty acid beta-oxidation"/>
    <property type="evidence" value="ECO:0007669"/>
    <property type="project" value="TreeGrafter"/>
</dbReference>
<dbReference type="SMART" id="SM00382">
    <property type="entry name" value="AAA"/>
    <property type="match status" value="2"/>
</dbReference>
<evidence type="ECO:0000256" key="1">
    <source>
        <dbReference type="ARBA" id="ARBA00008575"/>
    </source>
</evidence>
<evidence type="ECO:0000256" key="2">
    <source>
        <dbReference type="ARBA" id="ARBA00022448"/>
    </source>
</evidence>
<dbReference type="GO" id="GO:0007031">
    <property type="term" value="P:peroxisome organization"/>
    <property type="evidence" value="ECO:0007669"/>
    <property type="project" value="TreeGrafter"/>
</dbReference>
<feature type="transmembrane region" description="Helical" evidence="9">
    <location>
        <begin position="726"/>
        <end position="749"/>
    </location>
</feature>
<dbReference type="InterPro" id="IPR027417">
    <property type="entry name" value="P-loop_NTPase"/>
</dbReference>
<keyword evidence="4" id="KW-0547">Nucleotide-binding</keyword>
<evidence type="ECO:0000256" key="5">
    <source>
        <dbReference type="ARBA" id="ARBA00022840"/>
    </source>
</evidence>
<dbReference type="Proteomes" id="UP001255856">
    <property type="component" value="Unassembled WGS sequence"/>
</dbReference>
<dbReference type="PANTHER" id="PTHR11384:SF56">
    <property type="entry name" value="ABC TRANSPORTER D FAMILY MEMBER 1"/>
    <property type="match status" value="1"/>
</dbReference>
<dbReference type="InterPro" id="IPR017871">
    <property type="entry name" value="ABC_transporter-like_CS"/>
</dbReference>
<sequence length="1324" mass="143490">MSAKEWDRRKAQTALLAQLAVAIRSKRSRGLNLKADNAKGKPTHKQQRLRPSQRNALGRLIPLLLRLAGRKIALLLGVVIIRTALSNRLARLQGYLFRAAFLRRVPLFLRDLAENVLLCAVAAGLESTFKSWVSRMELQRYFDNMVFYKLSYVDRRIPSAEQRICEDVPALTEGLATLTGELLSAGVDAAFYAWALHSYTRTHRYTLGLLGYVLGVGTAMTALAPNFGGLRRWRGLYRAVHTRLRANIESVAFYAGVGKEAEVVRGRFRDVVRAQHRLLTKQWRFGMVQDLLLKYFGATVALVMILGPFFGGHLRPDGSLKGRAGMLSAMRYHTSVTIALFGALGTLGGASRKFMRLRAYAERIAELEAVMDEIGAAQGSSEDPSSSSSPHSSGVLPSRDEISFEGVTVVTPGDATLVQDLTLRVPAGTNLLVTGPNGAGKSSLFRVLGGLWPLTRGVIRKPGGAGGDREGGLSHEIFYVPQRPYVSVGTLQEQLLYPLSPADTAAARIPEDELRALLASVDLAHLLDRDAAEVLDWGEALSLGEQQRLGMARLFFHRPRFAILDECTSAVSVDMERRFCAMVRDAGCTCVTISHRPALMAFHDVVLALDGEGGWGLHPGHRHHHEHHHGAEGAFSGRPRHCHGADAATKRRAAEASAVLAGMTATLVPSLSEDDRTESSSTDSSEEYEVIQRVLALPGASVDSSLSSLLTPAPTPLLARWRRVGAVLLGGDAGSSLLGMGAVAGVVLLRTLLQDRIANLNGEAVNHVLRQDLRGFARLVAVSAAQGCASAVLAPSLRHIADLLALSWRARLTRAAAGVYLGKPTTAYTAVQLAGMGDLDQRLTRDVDRLTGDLAGLIPTLVKPVLDVAWFSSRLYAMTGRRGAAVLYLYAGLGYGALRALTPDFGALLKRGHALEGDFRGAHSRLRTHAESIAFFGGGHREGVRVRAGFDNLTAHLRQLIEQRWGYGAADEFFSKQLPHNVTWVLTLLYSMDQAARLGGGDAAFGGDAAQGELVHQIRYLASVVTSSFSAFGDLLAMPRRFAEISGGVTRVSEMLATLDAAVAFDSRAAASELADALPDSIEFRRADIATPDGRLLARELDLRVTPGASLLVTGPNAVGKTGLFRVLSGLWPLHRGGMHRPGDAGAGLDTSDLYYVPQRPYATIGTLRDQVIYPLTARQAYQRYASAALLDDRDAAALLDAELDGLMVVVRLGYLVEREGGWDAAREWGETLSLGEQQRLGMARLFFHRPRFGILDECTNATSVDVEEALYRHALSLGITLVTISQRTALVKYHAAELRLLDGRGGWELRRLPASDVVISEDA</sequence>
<feature type="transmembrane region" description="Helical" evidence="9">
    <location>
        <begin position="63"/>
        <end position="85"/>
    </location>
</feature>
<feature type="domain" description="ABC transporter" evidence="10">
    <location>
        <begin position="402"/>
        <end position="636"/>
    </location>
</feature>
<evidence type="ECO:0000313" key="11">
    <source>
        <dbReference type="EMBL" id="KAK2075563.1"/>
    </source>
</evidence>
<feature type="region of interest" description="Disordered" evidence="8">
    <location>
        <begin position="620"/>
        <end position="642"/>
    </location>
</feature>
<dbReference type="InterPro" id="IPR036640">
    <property type="entry name" value="ABC1_TM_sf"/>
</dbReference>
<gene>
    <name evidence="11" type="ORF">QBZ16_001671</name>
</gene>
<evidence type="ECO:0000256" key="8">
    <source>
        <dbReference type="SAM" id="MobiDB-lite"/>
    </source>
</evidence>
<feature type="region of interest" description="Disordered" evidence="8">
    <location>
        <begin position="376"/>
        <end position="397"/>
    </location>
</feature>
<dbReference type="Pfam" id="PF00005">
    <property type="entry name" value="ABC_tran"/>
    <property type="match status" value="2"/>
</dbReference>
<dbReference type="EMBL" id="JASFZW010000014">
    <property type="protein sequence ID" value="KAK2075563.1"/>
    <property type="molecule type" value="Genomic_DNA"/>
</dbReference>
<dbReference type="InterPro" id="IPR011527">
    <property type="entry name" value="ABC1_TM_dom"/>
</dbReference>
<keyword evidence="2" id="KW-0813">Transport</keyword>
<evidence type="ECO:0000256" key="4">
    <source>
        <dbReference type="ARBA" id="ARBA00022741"/>
    </source>
</evidence>
<dbReference type="GO" id="GO:0140359">
    <property type="term" value="F:ABC-type transporter activity"/>
    <property type="evidence" value="ECO:0007669"/>
    <property type="project" value="InterPro"/>
</dbReference>
<name>A0AAD9ID50_PROWI</name>
<evidence type="ECO:0000256" key="6">
    <source>
        <dbReference type="ARBA" id="ARBA00022989"/>
    </source>
</evidence>
<accession>A0AAD9ID50</accession>
<feature type="transmembrane region" description="Helical" evidence="9">
    <location>
        <begin position="330"/>
        <end position="350"/>
    </location>
</feature>
<dbReference type="GO" id="GO:0005324">
    <property type="term" value="F:long-chain fatty acid transmembrane transporter activity"/>
    <property type="evidence" value="ECO:0007669"/>
    <property type="project" value="TreeGrafter"/>
</dbReference>
<proteinExistence type="inferred from homology"/>
<evidence type="ECO:0000313" key="12">
    <source>
        <dbReference type="Proteomes" id="UP001255856"/>
    </source>
</evidence>
<keyword evidence="12" id="KW-1185">Reference proteome</keyword>
<dbReference type="InterPro" id="IPR003439">
    <property type="entry name" value="ABC_transporter-like_ATP-bd"/>
</dbReference>
<evidence type="ECO:0000256" key="9">
    <source>
        <dbReference type="SAM" id="Phobius"/>
    </source>
</evidence>
<dbReference type="Pfam" id="PF06472">
    <property type="entry name" value="ABC_membrane_2"/>
    <property type="match status" value="2"/>
</dbReference>
<evidence type="ECO:0000256" key="3">
    <source>
        <dbReference type="ARBA" id="ARBA00022692"/>
    </source>
</evidence>
<dbReference type="GO" id="GO:0015910">
    <property type="term" value="P:long-chain fatty acid import into peroxisome"/>
    <property type="evidence" value="ECO:0007669"/>
    <property type="project" value="TreeGrafter"/>
</dbReference>